<evidence type="ECO:0000313" key="3">
    <source>
        <dbReference type="Proteomes" id="UP001500034"/>
    </source>
</evidence>
<name>A0ABP7PRJ2_9ACTN</name>
<organism evidence="2 3">
    <name type="scientific">Streptomyces marokkonensis</name>
    <dbReference type="NCBI Taxonomy" id="324855"/>
    <lineage>
        <taxon>Bacteria</taxon>
        <taxon>Bacillati</taxon>
        <taxon>Actinomycetota</taxon>
        <taxon>Actinomycetes</taxon>
        <taxon>Kitasatosporales</taxon>
        <taxon>Streptomycetaceae</taxon>
        <taxon>Streptomyces</taxon>
    </lineage>
</organism>
<dbReference type="InterPro" id="IPR008160">
    <property type="entry name" value="Collagen"/>
</dbReference>
<keyword evidence="3" id="KW-1185">Reference proteome</keyword>
<reference evidence="3" key="1">
    <citation type="journal article" date="2019" name="Int. J. Syst. Evol. Microbiol.">
        <title>The Global Catalogue of Microorganisms (GCM) 10K type strain sequencing project: providing services to taxonomists for standard genome sequencing and annotation.</title>
        <authorList>
            <consortium name="The Broad Institute Genomics Platform"/>
            <consortium name="The Broad Institute Genome Sequencing Center for Infectious Disease"/>
            <person name="Wu L."/>
            <person name="Ma J."/>
        </authorList>
    </citation>
    <scope>NUCLEOTIDE SEQUENCE [LARGE SCALE GENOMIC DNA]</scope>
    <source>
        <strain evidence="3">JCM 17027</strain>
    </source>
</reference>
<comment type="caution">
    <text evidence="2">The sequence shown here is derived from an EMBL/GenBank/DDBJ whole genome shotgun (WGS) entry which is preliminary data.</text>
</comment>
<proteinExistence type="predicted"/>
<evidence type="ECO:0000256" key="1">
    <source>
        <dbReference type="SAM" id="MobiDB-lite"/>
    </source>
</evidence>
<dbReference type="Pfam" id="PF01391">
    <property type="entry name" value="Collagen"/>
    <property type="match status" value="1"/>
</dbReference>
<protein>
    <submittedName>
        <fullName evidence="2">Uncharacterized protein</fullName>
    </submittedName>
</protein>
<sequence>MLVTCGCPGADPAVRLQLGACGDVGDCGEYGEHGERDEHGEHGERDEYGEYGEHGERDEYGEYGERDEYGEYGCRSTEPASADGPSARAVCAARAGRCRGCRADGRADADRLYGRRRLRRRRHGRG</sequence>
<accession>A0ABP7PRJ2</accession>
<evidence type="ECO:0000313" key="2">
    <source>
        <dbReference type="EMBL" id="GAA3970050.1"/>
    </source>
</evidence>
<gene>
    <name evidence="2" type="ORF">GCM10022384_21520</name>
</gene>
<feature type="region of interest" description="Disordered" evidence="1">
    <location>
        <begin position="32"/>
        <end position="62"/>
    </location>
</feature>
<dbReference type="Proteomes" id="UP001500034">
    <property type="component" value="Unassembled WGS sequence"/>
</dbReference>
<dbReference type="EMBL" id="BAABCQ010000030">
    <property type="protein sequence ID" value="GAA3970050.1"/>
    <property type="molecule type" value="Genomic_DNA"/>
</dbReference>